<dbReference type="Gene3D" id="2.170.16.10">
    <property type="entry name" value="Hedgehog/Intein (Hint) domain"/>
    <property type="match status" value="1"/>
</dbReference>
<organism evidence="1 2">
    <name type="scientific">Octadecabacter temperatus</name>
    <dbReference type="NCBI Taxonomy" id="1458307"/>
    <lineage>
        <taxon>Bacteria</taxon>
        <taxon>Pseudomonadati</taxon>
        <taxon>Pseudomonadota</taxon>
        <taxon>Alphaproteobacteria</taxon>
        <taxon>Rhodobacterales</taxon>
        <taxon>Roseobacteraceae</taxon>
        <taxon>Octadecabacter</taxon>
    </lineage>
</organism>
<dbReference type="PATRIC" id="fig|1458307.3.peg.623"/>
<dbReference type="EMBL" id="CP012160">
    <property type="protein sequence ID" value="AKS45177.1"/>
    <property type="molecule type" value="Genomic_DNA"/>
</dbReference>
<keyword evidence="2" id="KW-1185">Reference proteome</keyword>
<dbReference type="AlphaFoldDB" id="A0A0K0Y2P5"/>
<dbReference type="RefSeq" id="WP_049833594.1">
    <property type="nucleotide sequence ID" value="NZ_CP012160.1"/>
</dbReference>
<protein>
    <submittedName>
        <fullName evidence="1">Uncharacterized protein</fullName>
    </submittedName>
</protein>
<evidence type="ECO:0000313" key="2">
    <source>
        <dbReference type="Proteomes" id="UP000067444"/>
    </source>
</evidence>
<reference evidence="1 2" key="1">
    <citation type="journal article" date="2015" name="Genome Announc.">
        <title>Closed Genome Sequence of Octadecabacter temperatus SB1, the First Mesophilic Species of the Genus Octadecabacter.</title>
        <authorList>
            <person name="Voget S."/>
            <person name="Billerbeck S."/>
            <person name="Simon M."/>
            <person name="Daniel R."/>
        </authorList>
    </citation>
    <scope>NUCLEOTIDE SEQUENCE [LARGE SCALE GENOMIC DNA]</scope>
    <source>
        <strain evidence="1 2">SB1</strain>
    </source>
</reference>
<dbReference type="SUPFAM" id="SSF51294">
    <property type="entry name" value="Hedgehog/intein (Hint) domain"/>
    <property type="match status" value="1"/>
</dbReference>
<sequence length="354" mass="38993">MKTGFKGTFVISWSQTELDGFWSAPLENLRVGTAWSWTGEAVRVDGPADILPLGDAAGEADIRKRAAMSVRRLLKAVEVKTSRLDLVEIEGPAFEQSFTVTDGRDTWTVTLVEGATPSARLCMFVGEIPPRTADLWIVNHTVDLKSRDQNDDPAGGVICFTPGTMIRTEEGLMRVEDIHEGIKVQTKDNGCQEVLWTGQRRVTGARLYAMPHLCPVRLRAGSLDNDVPDAGLLVSPDHRVMVKGARARALFNTDEVLVTARDLVNDQSIYVDRSMREVQYIHMLLPNHEVVFANGVESESFHPASAGLDHLGDDDRARLFAQVPDIQTDVNSYGAYARRVTSASEAAILRHDVA</sequence>
<dbReference type="STRING" id="1458307.OSB_06160"/>
<dbReference type="KEGG" id="otm:OSB_06160"/>
<dbReference type="InterPro" id="IPR036844">
    <property type="entry name" value="Hint_dom_sf"/>
</dbReference>
<dbReference type="Pfam" id="PF13403">
    <property type="entry name" value="Hint_2"/>
    <property type="match status" value="1"/>
</dbReference>
<evidence type="ECO:0000313" key="1">
    <source>
        <dbReference type="EMBL" id="AKS45177.1"/>
    </source>
</evidence>
<accession>A0A0K0Y2P5</accession>
<proteinExistence type="predicted"/>
<name>A0A0K0Y2P5_9RHOB</name>
<dbReference type="OrthoDB" id="6305173at2"/>
<dbReference type="InterPro" id="IPR028992">
    <property type="entry name" value="Hedgehog/Intein_dom"/>
</dbReference>
<gene>
    <name evidence="1" type="ORF">OSB_06160</name>
</gene>
<dbReference type="Proteomes" id="UP000067444">
    <property type="component" value="Chromosome"/>
</dbReference>